<dbReference type="RefSeq" id="WP_157977775.1">
    <property type="nucleotide sequence ID" value="NZ_CP139965.1"/>
</dbReference>
<keyword evidence="3" id="KW-1185">Reference proteome</keyword>
<evidence type="ECO:0000313" key="2">
    <source>
        <dbReference type="EMBL" id="WQD76751.1"/>
    </source>
</evidence>
<protein>
    <submittedName>
        <fullName evidence="2">Uncharacterized protein</fullName>
    </submittedName>
</protein>
<name>A0ABZ0WHB3_9BURK</name>
<accession>A0ABZ0WHB3</accession>
<feature type="signal peptide" evidence="1">
    <location>
        <begin position="1"/>
        <end position="33"/>
    </location>
</feature>
<evidence type="ECO:0000256" key="1">
    <source>
        <dbReference type="SAM" id="SignalP"/>
    </source>
</evidence>
<feature type="chain" id="PRO_5046095352" evidence="1">
    <location>
        <begin position="34"/>
        <end position="197"/>
    </location>
</feature>
<dbReference type="Proteomes" id="UP001325479">
    <property type="component" value="Chromosome"/>
</dbReference>
<dbReference type="EMBL" id="CP139965">
    <property type="protein sequence ID" value="WQD76751.1"/>
    <property type="molecule type" value="Genomic_DNA"/>
</dbReference>
<gene>
    <name evidence="2" type="ORF">U0042_22085</name>
</gene>
<reference evidence="2 3" key="1">
    <citation type="submission" date="2023-12" db="EMBL/GenBank/DDBJ databases">
        <title>Genome sequencing and assembly of bacterial species from a model synthetic community.</title>
        <authorList>
            <person name="Hogle S.L."/>
        </authorList>
    </citation>
    <scope>NUCLEOTIDE SEQUENCE [LARGE SCALE GENOMIC DNA]</scope>
    <source>
        <strain evidence="2 3">HAMBI 2494</strain>
    </source>
</reference>
<evidence type="ECO:0000313" key="3">
    <source>
        <dbReference type="Proteomes" id="UP001325479"/>
    </source>
</evidence>
<keyword evidence="1" id="KW-0732">Signal</keyword>
<proteinExistence type="predicted"/>
<sequence length="197" mass="19739">MGQLIMICSARPWQRGFMPFVAVALLASPTAGAQMIGDAFRSPLTSSLLQTSQQRDRYRLHRSSDPYIALIEQSSPDAYLRRLQASSDPYSVARSAAALTTPAPSPRAGMREGVAGDPLGIGQVAAAAGVPAGVMPTVMPAVSGFKVGAPNAAALGRSISVVPGAGRLGMPGMAAGVSGAGCAGSLAGMGVAGGACR</sequence>
<organism evidence="2 3">
    <name type="scientific">Paraburkholderia kururiensis</name>
    <dbReference type="NCBI Taxonomy" id="984307"/>
    <lineage>
        <taxon>Bacteria</taxon>
        <taxon>Pseudomonadati</taxon>
        <taxon>Pseudomonadota</taxon>
        <taxon>Betaproteobacteria</taxon>
        <taxon>Burkholderiales</taxon>
        <taxon>Burkholderiaceae</taxon>
        <taxon>Paraburkholderia</taxon>
    </lineage>
</organism>